<comment type="caution">
    <text evidence="7">The sequence shown here is derived from an EMBL/GenBank/DDBJ whole genome shotgun (WGS) entry which is preliminary data.</text>
</comment>
<dbReference type="GO" id="GO:0016987">
    <property type="term" value="F:sigma factor activity"/>
    <property type="evidence" value="ECO:0007669"/>
    <property type="project" value="UniProtKB-KW"/>
</dbReference>
<dbReference type="Gene3D" id="1.10.10.10">
    <property type="entry name" value="Winged helix-like DNA-binding domain superfamily/Winged helix DNA-binding domain"/>
    <property type="match status" value="1"/>
</dbReference>
<dbReference type="EMBL" id="JACIEH010000002">
    <property type="protein sequence ID" value="MBB4098779.1"/>
    <property type="molecule type" value="Genomic_DNA"/>
</dbReference>
<keyword evidence="4" id="KW-0804">Transcription</keyword>
<evidence type="ECO:0000256" key="2">
    <source>
        <dbReference type="ARBA" id="ARBA00023015"/>
    </source>
</evidence>
<evidence type="ECO:0000259" key="6">
    <source>
        <dbReference type="Pfam" id="PF08281"/>
    </source>
</evidence>
<dbReference type="SUPFAM" id="SSF88659">
    <property type="entry name" value="Sigma3 and sigma4 domains of RNA polymerase sigma factors"/>
    <property type="match status" value="1"/>
</dbReference>
<evidence type="ECO:0000256" key="4">
    <source>
        <dbReference type="ARBA" id="ARBA00023163"/>
    </source>
</evidence>
<dbReference type="SUPFAM" id="SSF88946">
    <property type="entry name" value="Sigma2 domain of RNA polymerase sigma factors"/>
    <property type="match status" value="1"/>
</dbReference>
<dbReference type="InterPro" id="IPR014284">
    <property type="entry name" value="RNA_pol_sigma-70_dom"/>
</dbReference>
<dbReference type="PANTHER" id="PTHR43133:SF63">
    <property type="entry name" value="RNA POLYMERASE SIGMA FACTOR FECI-RELATED"/>
    <property type="match status" value="1"/>
</dbReference>
<dbReference type="InterPro" id="IPR013325">
    <property type="entry name" value="RNA_pol_sigma_r2"/>
</dbReference>
<dbReference type="InterPro" id="IPR036388">
    <property type="entry name" value="WH-like_DNA-bd_sf"/>
</dbReference>
<proteinExistence type="inferred from homology"/>
<evidence type="ECO:0000313" key="8">
    <source>
        <dbReference type="Proteomes" id="UP000557392"/>
    </source>
</evidence>
<dbReference type="AlphaFoldDB" id="A0A7W6NW50"/>
<evidence type="ECO:0000313" key="7">
    <source>
        <dbReference type="EMBL" id="MBB4098779.1"/>
    </source>
</evidence>
<keyword evidence="8" id="KW-1185">Reference proteome</keyword>
<dbReference type="Gene3D" id="1.10.1740.10">
    <property type="match status" value="1"/>
</dbReference>
<feature type="region of interest" description="Disordered" evidence="5">
    <location>
        <begin position="73"/>
        <end position="92"/>
    </location>
</feature>
<dbReference type="GO" id="GO:0003677">
    <property type="term" value="F:DNA binding"/>
    <property type="evidence" value="ECO:0007669"/>
    <property type="project" value="InterPro"/>
</dbReference>
<dbReference type="GO" id="GO:0006352">
    <property type="term" value="P:DNA-templated transcription initiation"/>
    <property type="evidence" value="ECO:0007669"/>
    <property type="project" value="InterPro"/>
</dbReference>
<dbReference type="PANTHER" id="PTHR43133">
    <property type="entry name" value="RNA POLYMERASE ECF-TYPE SIGMA FACTO"/>
    <property type="match status" value="1"/>
</dbReference>
<protein>
    <submittedName>
        <fullName evidence="7">RNA polymerase sigma-70 factor (ECF subfamily)</fullName>
    </submittedName>
</protein>
<keyword evidence="3" id="KW-0731">Sigma factor</keyword>
<keyword evidence="2" id="KW-0805">Transcription regulation</keyword>
<gene>
    <name evidence="7" type="ORF">GGR46_002343</name>
</gene>
<dbReference type="Proteomes" id="UP000557392">
    <property type="component" value="Unassembled WGS sequence"/>
</dbReference>
<dbReference type="InterPro" id="IPR013324">
    <property type="entry name" value="RNA_pol_sigma_r3/r4-like"/>
</dbReference>
<dbReference type="NCBIfam" id="TIGR02937">
    <property type="entry name" value="sigma70-ECF"/>
    <property type="match status" value="1"/>
</dbReference>
<evidence type="ECO:0000256" key="5">
    <source>
        <dbReference type="SAM" id="MobiDB-lite"/>
    </source>
</evidence>
<dbReference type="Pfam" id="PF08281">
    <property type="entry name" value="Sigma70_r4_2"/>
    <property type="match status" value="1"/>
</dbReference>
<name>A0A7W6NW50_9SPHN</name>
<organism evidence="7 8">
    <name type="scientific">Sphingomonas kyeonggiensis</name>
    <dbReference type="NCBI Taxonomy" id="1268553"/>
    <lineage>
        <taxon>Bacteria</taxon>
        <taxon>Pseudomonadati</taxon>
        <taxon>Pseudomonadota</taxon>
        <taxon>Alphaproteobacteria</taxon>
        <taxon>Sphingomonadales</taxon>
        <taxon>Sphingomonadaceae</taxon>
        <taxon>Sphingomonas</taxon>
    </lineage>
</organism>
<feature type="domain" description="RNA polymerase sigma factor 70 region 4 type 2" evidence="6">
    <location>
        <begin position="108"/>
        <end position="160"/>
    </location>
</feature>
<reference evidence="7 8" key="1">
    <citation type="submission" date="2020-08" db="EMBL/GenBank/DDBJ databases">
        <title>Genomic Encyclopedia of Type Strains, Phase IV (KMG-IV): sequencing the most valuable type-strain genomes for metagenomic binning, comparative biology and taxonomic classification.</title>
        <authorList>
            <person name="Goeker M."/>
        </authorList>
    </citation>
    <scope>NUCLEOTIDE SEQUENCE [LARGE SCALE GENOMIC DNA]</scope>
    <source>
        <strain evidence="7 8">DSM 101806</strain>
    </source>
</reference>
<sequence>MTSLASTSGLQRVLESERPRLLRFLAARGAGDDAEDVLQDLWHKISGAEARPVADPVSYLFRAAENVLRDRQRASLSRDRRQHEWQDLANSDDAPQGERVLIARQRLREAEETLLALGPRVDQIFRRYRLDGLGQAAIARELGISLSSVEKDLQKAYRALAQLKDKFDAE</sequence>
<feature type="compositionally biased region" description="Basic and acidic residues" evidence="5">
    <location>
        <begin position="73"/>
        <end position="86"/>
    </location>
</feature>
<dbReference type="InterPro" id="IPR039425">
    <property type="entry name" value="RNA_pol_sigma-70-like"/>
</dbReference>
<accession>A0A7W6NW50</accession>
<evidence type="ECO:0000256" key="3">
    <source>
        <dbReference type="ARBA" id="ARBA00023082"/>
    </source>
</evidence>
<evidence type="ECO:0000256" key="1">
    <source>
        <dbReference type="ARBA" id="ARBA00010641"/>
    </source>
</evidence>
<dbReference type="RefSeq" id="WP_183997835.1">
    <property type="nucleotide sequence ID" value="NZ_JACIEH010000002.1"/>
</dbReference>
<comment type="similarity">
    <text evidence="1">Belongs to the sigma-70 factor family. ECF subfamily.</text>
</comment>
<dbReference type="InterPro" id="IPR013249">
    <property type="entry name" value="RNA_pol_sigma70_r4_t2"/>
</dbReference>